<feature type="region of interest" description="Disordered" evidence="2">
    <location>
        <begin position="365"/>
        <end position="402"/>
    </location>
</feature>
<feature type="region of interest" description="Disordered" evidence="2">
    <location>
        <begin position="271"/>
        <end position="340"/>
    </location>
</feature>
<dbReference type="Gene3D" id="2.60.40.790">
    <property type="match status" value="1"/>
</dbReference>
<dbReference type="OrthoDB" id="1898560at2759"/>
<dbReference type="InterPro" id="IPR044563">
    <property type="entry name" value="Sgt1-like"/>
</dbReference>
<feature type="compositionally biased region" description="Low complexity" evidence="2">
    <location>
        <begin position="271"/>
        <end position="286"/>
    </location>
</feature>
<organism evidence="5 6">
    <name type="scientific">Saccharata proteae CBS 121410</name>
    <dbReference type="NCBI Taxonomy" id="1314787"/>
    <lineage>
        <taxon>Eukaryota</taxon>
        <taxon>Fungi</taxon>
        <taxon>Dikarya</taxon>
        <taxon>Ascomycota</taxon>
        <taxon>Pezizomycotina</taxon>
        <taxon>Dothideomycetes</taxon>
        <taxon>Dothideomycetes incertae sedis</taxon>
        <taxon>Botryosphaeriales</taxon>
        <taxon>Saccharataceae</taxon>
        <taxon>Saccharata</taxon>
    </lineage>
</organism>
<dbReference type="SUPFAM" id="SSF48452">
    <property type="entry name" value="TPR-like"/>
    <property type="match status" value="1"/>
</dbReference>
<feature type="domain" description="SGS" evidence="3">
    <location>
        <begin position="294"/>
        <end position="402"/>
    </location>
</feature>
<comment type="similarity">
    <text evidence="1">Belongs to the SGT1 family.</text>
</comment>
<dbReference type="InterPro" id="IPR011990">
    <property type="entry name" value="TPR-like_helical_dom_sf"/>
</dbReference>
<dbReference type="InterPro" id="IPR007052">
    <property type="entry name" value="CS_dom"/>
</dbReference>
<dbReference type="PROSITE" id="PS51048">
    <property type="entry name" value="SGS"/>
    <property type="match status" value="1"/>
</dbReference>
<keyword evidence="6" id="KW-1185">Reference proteome</keyword>
<evidence type="ECO:0000259" key="3">
    <source>
        <dbReference type="PROSITE" id="PS51048"/>
    </source>
</evidence>
<accession>A0A9P4I0D8</accession>
<dbReference type="SUPFAM" id="SSF49764">
    <property type="entry name" value="HSP20-like chaperones"/>
    <property type="match status" value="1"/>
</dbReference>
<dbReference type="PROSITE" id="PS51203">
    <property type="entry name" value="CS"/>
    <property type="match status" value="1"/>
</dbReference>
<proteinExistence type="inferred from homology"/>
<comment type="caution">
    <text evidence="5">The sequence shown here is derived from an EMBL/GenBank/DDBJ whole genome shotgun (WGS) entry which is preliminary data.</text>
</comment>
<dbReference type="GO" id="GO:0051087">
    <property type="term" value="F:protein-folding chaperone binding"/>
    <property type="evidence" value="ECO:0007669"/>
    <property type="project" value="InterPro"/>
</dbReference>
<dbReference type="EMBL" id="ML978712">
    <property type="protein sequence ID" value="KAF2090877.1"/>
    <property type="molecule type" value="Genomic_DNA"/>
</dbReference>
<protein>
    <submittedName>
        <fullName evidence="5">SGS-domain-containing protein</fullName>
    </submittedName>
</protein>
<reference evidence="5" key="1">
    <citation type="journal article" date="2020" name="Stud. Mycol.">
        <title>101 Dothideomycetes genomes: a test case for predicting lifestyles and emergence of pathogens.</title>
        <authorList>
            <person name="Haridas S."/>
            <person name="Albert R."/>
            <person name="Binder M."/>
            <person name="Bloem J."/>
            <person name="Labutti K."/>
            <person name="Salamov A."/>
            <person name="Andreopoulos B."/>
            <person name="Baker S."/>
            <person name="Barry K."/>
            <person name="Bills G."/>
            <person name="Bluhm B."/>
            <person name="Cannon C."/>
            <person name="Castanera R."/>
            <person name="Culley D."/>
            <person name="Daum C."/>
            <person name="Ezra D."/>
            <person name="Gonzalez J."/>
            <person name="Henrissat B."/>
            <person name="Kuo A."/>
            <person name="Liang C."/>
            <person name="Lipzen A."/>
            <person name="Lutzoni F."/>
            <person name="Magnuson J."/>
            <person name="Mondo S."/>
            <person name="Nolan M."/>
            <person name="Ohm R."/>
            <person name="Pangilinan J."/>
            <person name="Park H.-J."/>
            <person name="Ramirez L."/>
            <person name="Alfaro M."/>
            <person name="Sun H."/>
            <person name="Tritt A."/>
            <person name="Yoshinaga Y."/>
            <person name="Zwiers L.-H."/>
            <person name="Turgeon B."/>
            <person name="Goodwin S."/>
            <person name="Spatafora J."/>
            <person name="Crous P."/>
            <person name="Grigoriev I."/>
        </authorList>
    </citation>
    <scope>NUCLEOTIDE SEQUENCE</scope>
    <source>
        <strain evidence="5">CBS 121410</strain>
    </source>
</reference>
<name>A0A9P4I0D8_9PEZI</name>
<feature type="compositionally biased region" description="Polar residues" evidence="2">
    <location>
        <begin position="367"/>
        <end position="380"/>
    </location>
</feature>
<dbReference type="Pfam" id="PF04969">
    <property type="entry name" value="CS"/>
    <property type="match status" value="1"/>
</dbReference>
<gene>
    <name evidence="5" type="ORF">K490DRAFT_34597</name>
</gene>
<sequence length="402" mass="43672">MNQAAAGAAALSAGNYDEALNKYNEAIEQSPTAPQYYIKRSIVNQRNSPADYSAALHDAEVGLALAVQRAKRELILEAHLRRAIALFCLERYGDAQFALNVVERLNKEEKTLAVWKQKCQLKLKQLPEGDLKAEVTIKEIPDVQLPSADITSTKATAKSQAPTAAPAITQTPVDKIKHDWYQNSDNVYFTLLAKGVPKDKAGIEIAERSLSISFPTQTSSSFDYSLEPLFAEVDVAKSSYNVTPHKIEVTLKKALPGQKWSALEGAADTAAAVPSSTSSVPRPVLTGAGNAGPSYPTSSKSGPKDWDKLANDLTKKPKSSADKGKGKDAEDDRFDDDLEEGDEVNNFFKKLYASADPDTRRAMMKSYQESNGTALSTNWSEVGKGKVDTTPPDGMVARKWGE</sequence>
<feature type="compositionally biased region" description="Acidic residues" evidence="2">
    <location>
        <begin position="331"/>
        <end position="340"/>
    </location>
</feature>
<dbReference type="Proteomes" id="UP000799776">
    <property type="component" value="Unassembled WGS sequence"/>
</dbReference>
<dbReference type="InterPro" id="IPR007699">
    <property type="entry name" value="SGS_dom"/>
</dbReference>
<feature type="domain" description="CS" evidence="4">
    <location>
        <begin position="173"/>
        <end position="264"/>
    </location>
</feature>
<feature type="compositionally biased region" description="Basic and acidic residues" evidence="2">
    <location>
        <begin position="302"/>
        <end position="330"/>
    </location>
</feature>
<evidence type="ECO:0000256" key="2">
    <source>
        <dbReference type="SAM" id="MobiDB-lite"/>
    </source>
</evidence>
<dbReference type="InterPro" id="IPR008978">
    <property type="entry name" value="HSP20-like_chaperone"/>
</dbReference>
<evidence type="ECO:0000313" key="6">
    <source>
        <dbReference type="Proteomes" id="UP000799776"/>
    </source>
</evidence>
<dbReference type="AlphaFoldDB" id="A0A9P4I0D8"/>
<evidence type="ECO:0000256" key="1">
    <source>
        <dbReference type="ARBA" id="ARBA00008509"/>
    </source>
</evidence>
<dbReference type="CDD" id="cd06466">
    <property type="entry name" value="p23_CS_SGT1_like"/>
    <property type="match status" value="1"/>
</dbReference>
<dbReference type="Pfam" id="PF05002">
    <property type="entry name" value="SGS"/>
    <property type="match status" value="1"/>
</dbReference>
<evidence type="ECO:0000313" key="5">
    <source>
        <dbReference type="EMBL" id="KAF2090877.1"/>
    </source>
</evidence>
<evidence type="ECO:0000259" key="4">
    <source>
        <dbReference type="PROSITE" id="PS51203"/>
    </source>
</evidence>
<dbReference type="PANTHER" id="PTHR45862">
    <property type="entry name" value="PROTEIN SGT1 HOMOLOG"/>
    <property type="match status" value="1"/>
</dbReference>
<dbReference type="Gene3D" id="1.25.40.10">
    <property type="entry name" value="Tetratricopeptide repeat domain"/>
    <property type="match status" value="1"/>
</dbReference>